<feature type="region of interest" description="Disordered" evidence="1">
    <location>
        <begin position="1"/>
        <end position="27"/>
    </location>
</feature>
<accession>A0A8T0IPT4</accession>
<dbReference type="AlphaFoldDB" id="A0A8T0IPT4"/>
<evidence type="ECO:0000256" key="1">
    <source>
        <dbReference type="SAM" id="MobiDB-lite"/>
    </source>
</evidence>
<evidence type="ECO:0000313" key="2">
    <source>
        <dbReference type="EMBL" id="KAG0585019.1"/>
    </source>
</evidence>
<comment type="caution">
    <text evidence="2">The sequence shown here is derived from an EMBL/GenBank/DDBJ whole genome shotgun (WGS) entry which is preliminary data.</text>
</comment>
<dbReference type="EMBL" id="CM026423">
    <property type="protein sequence ID" value="KAG0585019.1"/>
    <property type="molecule type" value="Genomic_DNA"/>
</dbReference>
<evidence type="ECO:0000313" key="3">
    <source>
        <dbReference type="Proteomes" id="UP000822688"/>
    </source>
</evidence>
<gene>
    <name evidence="2" type="ORF">KC19_3G251300</name>
</gene>
<keyword evidence="3" id="KW-1185">Reference proteome</keyword>
<protein>
    <submittedName>
        <fullName evidence="2">Uncharacterized protein</fullName>
    </submittedName>
</protein>
<name>A0A8T0IPT4_CERPU</name>
<organism evidence="2 3">
    <name type="scientific">Ceratodon purpureus</name>
    <name type="common">Fire moss</name>
    <name type="synonym">Dicranum purpureum</name>
    <dbReference type="NCBI Taxonomy" id="3225"/>
    <lineage>
        <taxon>Eukaryota</taxon>
        <taxon>Viridiplantae</taxon>
        <taxon>Streptophyta</taxon>
        <taxon>Embryophyta</taxon>
        <taxon>Bryophyta</taxon>
        <taxon>Bryophytina</taxon>
        <taxon>Bryopsida</taxon>
        <taxon>Dicranidae</taxon>
        <taxon>Pseudoditrichales</taxon>
        <taxon>Ditrichaceae</taxon>
        <taxon>Ceratodon</taxon>
    </lineage>
</organism>
<dbReference type="Proteomes" id="UP000822688">
    <property type="component" value="Chromosome 3"/>
</dbReference>
<sequence length="78" mass="8882">MLQYNGVSRAESPGQKEEQLDEELLSEHSKTLRQSEFVSALSILYMSQSPEIPPSGELSLVQDWTDYRHEGAACIRQR</sequence>
<proteinExistence type="predicted"/>
<reference evidence="2" key="1">
    <citation type="submission" date="2020-06" db="EMBL/GenBank/DDBJ databases">
        <title>WGS assembly of Ceratodon purpureus strain R40.</title>
        <authorList>
            <person name="Carey S.B."/>
            <person name="Jenkins J."/>
            <person name="Shu S."/>
            <person name="Lovell J.T."/>
            <person name="Sreedasyam A."/>
            <person name="Maumus F."/>
            <person name="Tiley G.P."/>
            <person name="Fernandez-Pozo N."/>
            <person name="Barry K."/>
            <person name="Chen C."/>
            <person name="Wang M."/>
            <person name="Lipzen A."/>
            <person name="Daum C."/>
            <person name="Saski C.A."/>
            <person name="Payton A.C."/>
            <person name="Mcbreen J.C."/>
            <person name="Conrad R.E."/>
            <person name="Kollar L.M."/>
            <person name="Olsson S."/>
            <person name="Huttunen S."/>
            <person name="Landis J.B."/>
            <person name="Wickett N.J."/>
            <person name="Johnson M.G."/>
            <person name="Rensing S.A."/>
            <person name="Grimwood J."/>
            <person name="Schmutz J."/>
            <person name="Mcdaniel S.F."/>
        </authorList>
    </citation>
    <scope>NUCLEOTIDE SEQUENCE</scope>
    <source>
        <strain evidence="2">R40</strain>
    </source>
</reference>